<evidence type="ECO:0000256" key="1">
    <source>
        <dbReference type="SAM" id="MobiDB-lite"/>
    </source>
</evidence>
<dbReference type="Proteomes" id="UP001215598">
    <property type="component" value="Unassembled WGS sequence"/>
</dbReference>
<comment type="caution">
    <text evidence="2">The sequence shown here is derived from an EMBL/GenBank/DDBJ whole genome shotgun (WGS) entry which is preliminary data.</text>
</comment>
<accession>A0AAD7HRB0</accession>
<name>A0AAD7HRB0_9AGAR</name>
<reference evidence="2" key="1">
    <citation type="submission" date="2023-03" db="EMBL/GenBank/DDBJ databases">
        <title>Massive genome expansion in bonnet fungi (Mycena s.s.) driven by repeated elements and novel gene families across ecological guilds.</title>
        <authorList>
            <consortium name="Lawrence Berkeley National Laboratory"/>
            <person name="Harder C.B."/>
            <person name="Miyauchi S."/>
            <person name="Viragh M."/>
            <person name="Kuo A."/>
            <person name="Thoen E."/>
            <person name="Andreopoulos B."/>
            <person name="Lu D."/>
            <person name="Skrede I."/>
            <person name="Drula E."/>
            <person name="Henrissat B."/>
            <person name="Morin E."/>
            <person name="Kohler A."/>
            <person name="Barry K."/>
            <person name="LaButti K."/>
            <person name="Morin E."/>
            <person name="Salamov A."/>
            <person name="Lipzen A."/>
            <person name="Mereny Z."/>
            <person name="Hegedus B."/>
            <person name="Baldrian P."/>
            <person name="Stursova M."/>
            <person name="Weitz H."/>
            <person name="Taylor A."/>
            <person name="Grigoriev I.V."/>
            <person name="Nagy L.G."/>
            <person name="Martin F."/>
            <person name="Kauserud H."/>
        </authorList>
    </citation>
    <scope>NUCLEOTIDE SEQUENCE</scope>
    <source>
        <strain evidence="2">CBHHK182m</strain>
    </source>
</reference>
<protein>
    <recommendedName>
        <fullName evidence="4">F-box domain-containing protein</fullName>
    </recommendedName>
</protein>
<proteinExistence type="predicted"/>
<gene>
    <name evidence="2" type="ORF">B0H16DRAFT_1698013</name>
</gene>
<dbReference type="AlphaFoldDB" id="A0AAD7HRB0"/>
<evidence type="ECO:0008006" key="4">
    <source>
        <dbReference type="Google" id="ProtNLM"/>
    </source>
</evidence>
<evidence type="ECO:0000313" key="3">
    <source>
        <dbReference type="Proteomes" id="UP001215598"/>
    </source>
</evidence>
<dbReference type="EMBL" id="JARKIB010000186">
    <property type="protein sequence ID" value="KAJ7726521.1"/>
    <property type="molecule type" value="Genomic_DNA"/>
</dbReference>
<keyword evidence="3" id="KW-1185">Reference proteome</keyword>
<sequence>MAKSKEVGSPDRSVAVPPSDSCQEKPSPNAMTLLNLPVDVIEIYCNTVLLVDVASLSSTCQILWEIGREHIYKHLAAAAARSSWAGDRIACVGDYLWNDDIPANLLTAEEKEEIIGSGKKLLKVEDDEGEYDYNHEEKEEITLIGGLWFELRALQKQLASFRVGLVKERDTPSAAPLRSSVSRNLSRQQYVRGSALDDLKEDYDFMKDVGFADVVLARICISSESDITLVPPGPSGVWARDRFDVVPENLESLHEDAWVDVSDDR</sequence>
<evidence type="ECO:0000313" key="2">
    <source>
        <dbReference type="EMBL" id="KAJ7726521.1"/>
    </source>
</evidence>
<feature type="region of interest" description="Disordered" evidence="1">
    <location>
        <begin position="1"/>
        <end position="28"/>
    </location>
</feature>
<organism evidence="2 3">
    <name type="scientific">Mycena metata</name>
    <dbReference type="NCBI Taxonomy" id="1033252"/>
    <lineage>
        <taxon>Eukaryota</taxon>
        <taxon>Fungi</taxon>
        <taxon>Dikarya</taxon>
        <taxon>Basidiomycota</taxon>
        <taxon>Agaricomycotina</taxon>
        <taxon>Agaricomycetes</taxon>
        <taxon>Agaricomycetidae</taxon>
        <taxon>Agaricales</taxon>
        <taxon>Marasmiineae</taxon>
        <taxon>Mycenaceae</taxon>
        <taxon>Mycena</taxon>
    </lineage>
</organism>